<proteinExistence type="predicted"/>
<comment type="caution">
    <text evidence="1">The sequence shown here is derived from an EMBL/GenBank/DDBJ whole genome shotgun (WGS) entry which is preliminary data.</text>
</comment>
<accession>A0A0L6UZ37</accession>
<gene>
    <name evidence="1" type="ORF">VP01_332g3</name>
</gene>
<dbReference type="STRING" id="27349.A0A0L6UZ37"/>
<keyword evidence="2" id="KW-1185">Reference proteome</keyword>
<feature type="non-terminal residue" evidence="1">
    <location>
        <position position="130"/>
    </location>
</feature>
<evidence type="ECO:0000313" key="2">
    <source>
        <dbReference type="Proteomes" id="UP000037035"/>
    </source>
</evidence>
<dbReference type="EMBL" id="LAVV01008313">
    <property type="protein sequence ID" value="KNZ53145.1"/>
    <property type="molecule type" value="Genomic_DNA"/>
</dbReference>
<dbReference type="AlphaFoldDB" id="A0A0L6UZ37"/>
<protein>
    <submittedName>
        <fullName evidence="1">Uncharacterized protein</fullName>
    </submittedName>
</protein>
<name>A0A0L6UZ37_9BASI</name>
<sequence>MAEDSAHTPPMQPTTEPPSTVLHMLLKTVLEDARKRDMSGAVRVPAGLIVLLDMSLNAEKTMHYLEDAIDRLNASVEPKISASTNPILACLAELEKKVAGPLLNASKHAPKAVWQTPLPQRTRPECLSCL</sequence>
<dbReference type="Proteomes" id="UP000037035">
    <property type="component" value="Unassembled WGS sequence"/>
</dbReference>
<dbReference type="VEuPathDB" id="FungiDB:VP01_332g3"/>
<reference evidence="1 2" key="1">
    <citation type="submission" date="2015-08" db="EMBL/GenBank/DDBJ databases">
        <title>Next Generation Sequencing and Analysis of the Genome of Puccinia sorghi L Schw, the Causal Agent of Maize Common Rust.</title>
        <authorList>
            <person name="Rochi L."/>
            <person name="Burguener G."/>
            <person name="Darino M."/>
            <person name="Turjanski A."/>
            <person name="Kreff E."/>
            <person name="Dieguez M.J."/>
            <person name="Sacco F."/>
        </authorList>
    </citation>
    <scope>NUCLEOTIDE SEQUENCE [LARGE SCALE GENOMIC DNA]</scope>
    <source>
        <strain evidence="1 2">RO10H11247</strain>
    </source>
</reference>
<organism evidence="1 2">
    <name type="scientific">Puccinia sorghi</name>
    <dbReference type="NCBI Taxonomy" id="27349"/>
    <lineage>
        <taxon>Eukaryota</taxon>
        <taxon>Fungi</taxon>
        <taxon>Dikarya</taxon>
        <taxon>Basidiomycota</taxon>
        <taxon>Pucciniomycotina</taxon>
        <taxon>Pucciniomycetes</taxon>
        <taxon>Pucciniales</taxon>
        <taxon>Pucciniaceae</taxon>
        <taxon>Puccinia</taxon>
    </lineage>
</organism>
<evidence type="ECO:0000313" key="1">
    <source>
        <dbReference type="EMBL" id="KNZ53145.1"/>
    </source>
</evidence>